<dbReference type="RefSeq" id="XP_005715892.1">
    <property type="nucleotide sequence ID" value="XM_005715835.1"/>
</dbReference>
<evidence type="ECO:0000313" key="2">
    <source>
        <dbReference type="Proteomes" id="UP000012073"/>
    </source>
</evidence>
<dbReference type="AlphaFoldDB" id="R7QE95"/>
<dbReference type="EMBL" id="HG001759">
    <property type="protein sequence ID" value="CDF36073.1"/>
    <property type="molecule type" value="Genomic_DNA"/>
</dbReference>
<dbReference type="KEGG" id="ccp:CHC_T00004494001"/>
<protein>
    <submittedName>
        <fullName evidence="1">Uncharacterized protein</fullName>
    </submittedName>
</protein>
<dbReference type="Proteomes" id="UP000012073">
    <property type="component" value="Unassembled WGS sequence"/>
</dbReference>
<reference evidence="2" key="1">
    <citation type="journal article" date="2013" name="Proc. Natl. Acad. Sci. U.S.A.">
        <title>Genome structure and metabolic features in the red seaweed Chondrus crispus shed light on evolution of the Archaeplastida.</title>
        <authorList>
            <person name="Collen J."/>
            <person name="Porcel B."/>
            <person name="Carre W."/>
            <person name="Ball S.G."/>
            <person name="Chaparro C."/>
            <person name="Tonon T."/>
            <person name="Barbeyron T."/>
            <person name="Michel G."/>
            <person name="Noel B."/>
            <person name="Valentin K."/>
            <person name="Elias M."/>
            <person name="Artiguenave F."/>
            <person name="Arun A."/>
            <person name="Aury J.M."/>
            <person name="Barbosa-Neto J.F."/>
            <person name="Bothwell J.H."/>
            <person name="Bouget F.Y."/>
            <person name="Brillet L."/>
            <person name="Cabello-Hurtado F."/>
            <person name="Capella-Gutierrez S."/>
            <person name="Charrier B."/>
            <person name="Cladiere L."/>
            <person name="Cock J.M."/>
            <person name="Coelho S.M."/>
            <person name="Colleoni C."/>
            <person name="Czjzek M."/>
            <person name="Da Silva C."/>
            <person name="Delage L."/>
            <person name="Denoeud F."/>
            <person name="Deschamps P."/>
            <person name="Dittami S.M."/>
            <person name="Gabaldon T."/>
            <person name="Gachon C.M."/>
            <person name="Groisillier A."/>
            <person name="Herve C."/>
            <person name="Jabbari K."/>
            <person name="Katinka M."/>
            <person name="Kloareg B."/>
            <person name="Kowalczyk N."/>
            <person name="Labadie K."/>
            <person name="Leblanc C."/>
            <person name="Lopez P.J."/>
            <person name="McLachlan D.H."/>
            <person name="Meslet-Cladiere L."/>
            <person name="Moustafa A."/>
            <person name="Nehr Z."/>
            <person name="Nyvall Collen P."/>
            <person name="Panaud O."/>
            <person name="Partensky F."/>
            <person name="Poulain J."/>
            <person name="Rensing S.A."/>
            <person name="Rousvoal S."/>
            <person name="Samson G."/>
            <person name="Symeonidi A."/>
            <person name="Weissenbach J."/>
            <person name="Zambounis A."/>
            <person name="Wincker P."/>
            <person name="Boyen C."/>
        </authorList>
    </citation>
    <scope>NUCLEOTIDE SEQUENCE [LARGE SCALE GENOMIC DNA]</scope>
    <source>
        <strain evidence="2">cv. Stackhouse</strain>
    </source>
</reference>
<organism evidence="1 2">
    <name type="scientific">Chondrus crispus</name>
    <name type="common">Carrageen Irish moss</name>
    <name type="synonym">Polymorpha crispa</name>
    <dbReference type="NCBI Taxonomy" id="2769"/>
    <lineage>
        <taxon>Eukaryota</taxon>
        <taxon>Rhodophyta</taxon>
        <taxon>Florideophyceae</taxon>
        <taxon>Rhodymeniophycidae</taxon>
        <taxon>Gigartinales</taxon>
        <taxon>Gigartinaceae</taxon>
        <taxon>Chondrus</taxon>
    </lineage>
</organism>
<proteinExistence type="predicted"/>
<name>R7QE95_CHOCR</name>
<dbReference type="GeneID" id="17323634"/>
<dbReference type="Gramene" id="CDF36073">
    <property type="protein sequence ID" value="CDF36073"/>
    <property type="gene ID" value="CHC_T00004494001"/>
</dbReference>
<sequence>MPLRQSTLGFRPSLQIPTAFHIMPNSNMDCSRTTTMHSFQISPYTEYHHPGILWTRTGNHITLTKTSTRHNRADHILKGRMPTRLTYHFGKSWLHQCGTRARKNTLSSFSNHL</sequence>
<accession>R7QE95</accession>
<evidence type="ECO:0000313" key="1">
    <source>
        <dbReference type="EMBL" id="CDF36073.1"/>
    </source>
</evidence>
<gene>
    <name evidence="1" type="ORF">CHC_T00004494001</name>
</gene>
<keyword evidence="2" id="KW-1185">Reference proteome</keyword>